<feature type="transmembrane region" description="Helical" evidence="1">
    <location>
        <begin position="364"/>
        <end position="383"/>
    </location>
</feature>
<gene>
    <name evidence="3" type="ORF">IX84_09785</name>
</gene>
<organism evidence="3 4">
    <name type="scientific">Phaeodactylibacter xiamenensis</name>
    <dbReference type="NCBI Taxonomy" id="1524460"/>
    <lineage>
        <taxon>Bacteria</taxon>
        <taxon>Pseudomonadati</taxon>
        <taxon>Bacteroidota</taxon>
        <taxon>Saprospiria</taxon>
        <taxon>Saprospirales</taxon>
        <taxon>Haliscomenobacteraceae</taxon>
        <taxon>Phaeodactylibacter</taxon>
    </lineage>
</organism>
<comment type="caution">
    <text evidence="3">The sequence shown here is derived from an EMBL/GenBank/DDBJ whole genome shotgun (WGS) entry which is preliminary data.</text>
</comment>
<sequence length="414" mass="47678">MLNRIIQPHSIIITVLIFLFIWFLNLIRLNMHYIDPFNNGLKNYEITDIVYAYLSDSSRQQPLRTQDLLLVDIGRPDRGRIALLIDRLREAGAAAIGVDVLFESSTVSPADSFLQAVIRRTPNLVLACEVDQVNAKGTRFEQWKGVDTAFANYSTLGYVNFPANQTRVIRHFSPQEQVGQDTLPAFTTALLQIYAPEKAAKLLERNKPVERIHYTGPQYAFPRQEQDRLLDSMSLEEVRSVVHGKIVLLGYLPAPYEGDLLKDRHYTPLNQSYTNRAIPDMYGLAIHANVLNMALEEQFIRELPNWLNVILLAIFGYLNVLLIHWVYDDFNEVFHGITRALQLVEFILLFFLIALLFHYFRIKLDFGVGILALLLAYDLIMIYESLIRRRLPWLDRIPEAIPLRPTPAAIEEEE</sequence>
<protein>
    <recommendedName>
        <fullName evidence="2">CHASE2 domain-containing protein</fullName>
    </recommendedName>
</protein>
<accession>A0A098S7N5</accession>
<keyword evidence="4" id="KW-1185">Reference proteome</keyword>
<evidence type="ECO:0000313" key="4">
    <source>
        <dbReference type="Proteomes" id="UP000029736"/>
    </source>
</evidence>
<reference evidence="3 4" key="1">
    <citation type="journal article" date="2014" name="Int. J. Syst. Evol. Microbiol.">
        <title>Phaeodactylibacter xiamenensis gen. nov., sp. nov., a member of the family Saprospiraceae isolated from the marine alga Phaeodactylum tricornutum.</title>
        <authorList>
            <person name="Chen Z.Jr."/>
            <person name="Lei X."/>
            <person name="Lai Q."/>
            <person name="Li Y."/>
            <person name="Zhang B."/>
            <person name="Zhang J."/>
            <person name="Zhang H."/>
            <person name="Yang L."/>
            <person name="Zheng W."/>
            <person name="Tian Y."/>
            <person name="Yu Z."/>
            <person name="Xu H.Jr."/>
            <person name="Zheng T."/>
        </authorList>
    </citation>
    <scope>NUCLEOTIDE SEQUENCE [LARGE SCALE GENOMIC DNA]</scope>
    <source>
        <strain evidence="3 4">KD52</strain>
    </source>
</reference>
<keyword evidence="1" id="KW-1133">Transmembrane helix</keyword>
<dbReference type="Pfam" id="PF05226">
    <property type="entry name" value="CHASE2"/>
    <property type="match status" value="1"/>
</dbReference>
<evidence type="ECO:0000313" key="3">
    <source>
        <dbReference type="EMBL" id="KGE88116.1"/>
    </source>
</evidence>
<dbReference type="InterPro" id="IPR007890">
    <property type="entry name" value="CHASE2"/>
</dbReference>
<feature type="domain" description="CHASE2" evidence="2">
    <location>
        <begin position="47"/>
        <end position="323"/>
    </location>
</feature>
<dbReference type="RefSeq" id="WP_044219286.1">
    <property type="nucleotide sequence ID" value="NZ_JBKAGJ010000028.1"/>
</dbReference>
<dbReference type="EMBL" id="JPOS01000020">
    <property type="protein sequence ID" value="KGE88116.1"/>
    <property type="molecule type" value="Genomic_DNA"/>
</dbReference>
<feature type="transmembrane region" description="Helical" evidence="1">
    <location>
        <begin position="6"/>
        <end position="27"/>
    </location>
</feature>
<dbReference type="AlphaFoldDB" id="A0A098S7N5"/>
<dbReference type="OrthoDB" id="1403562at2"/>
<dbReference type="STRING" id="1524460.IX84_09785"/>
<feature type="transmembrane region" description="Helical" evidence="1">
    <location>
        <begin position="339"/>
        <end position="357"/>
    </location>
</feature>
<proteinExistence type="predicted"/>
<evidence type="ECO:0000259" key="2">
    <source>
        <dbReference type="SMART" id="SM01080"/>
    </source>
</evidence>
<dbReference type="Proteomes" id="UP000029736">
    <property type="component" value="Unassembled WGS sequence"/>
</dbReference>
<dbReference type="SMART" id="SM01080">
    <property type="entry name" value="CHASE2"/>
    <property type="match status" value="1"/>
</dbReference>
<name>A0A098S7N5_9BACT</name>
<keyword evidence="1" id="KW-0812">Transmembrane</keyword>
<keyword evidence="1" id="KW-0472">Membrane</keyword>
<feature type="transmembrane region" description="Helical" evidence="1">
    <location>
        <begin position="306"/>
        <end position="327"/>
    </location>
</feature>
<evidence type="ECO:0000256" key="1">
    <source>
        <dbReference type="SAM" id="Phobius"/>
    </source>
</evidence>